<protein>
    <submittedName>
        <fullName evidence="2">Uncharacterized protein</fullName>
    </submittedName>
</protein>
<comment type="caution">
    <text evidence="2">The sequence shown here is derived from an EMBL/GenBank/DDBJ whole genome shotgun (WGS) entry which is preliminary data.</text>
</comment>
<name>A0A7J6CT18_9TELE</name>
<sequence>MVQGNLKLFQADYRAIAEAMKHEKALLSESLSSEQNPQDREQSTLEMRQQLKEIQEEREQQNSEIQALKEQLRELLLAREEPAQTHRDQTLPSTPKSPNTGSQHPPLSADSERPDPDSSQRPLSGSPAQQHQPSSHSSPEEPEPTPHLEPRPEHRPEPHRPELHTDLQRPERIRTDRDCPITAPTLQRLKPVHSRARPSQTDRATPSCQRRSEPS</sequence>
<accession>A0A7J6CT18</accession>
<evidence type="ECO:0000313" key="2">
    <source>
        <dbReference type="EMBL" id="KAF4110446.1"/>
    </source>
</evidence>
<dbReference type="AlphaFoldDB" id="A0A7J6CT18"/>
<dbReference type="Proteomes" id="UP000579812">
    <property type="component" value="Unassembled WGS sequence"/>
</dbReference>
<evidence type="ECO:0000256" key="1">
    <source>
        <dbReference type="SAM" id="MobiDB-lite"/>
    </source>
</evidence>
<reference evidence="2 3" key="1">
    <citation type="submission" date="2020-04" db="EMBL/GenBank/DDBJ databases">
        <title>Chromosome-level genome assembly of a cyprinid fish Onychostoma macrolepis by integration of Nanopore Sequencing, Bionano and Hi-C technology.</title>
        <authorList>
            <person name="Wang D."/>
        </authorList>
    </citation>
    <scope>NUCLEOTIDE SEQUENCE [LARGE SCALE GENOMIC DNA]</scope>
    <source>
        <strain evidence="2">SWU-2019</strain>
        <tissue evidence="2">Muscle</tissue>
    </source>
</reference>
<feature type="compositionally biased region" description="Basic and acidic residues" evidence="1">
    <location>
        <begin position="37"/>
        <end position="61"/>
    </location>
</feature>
<proteinExistence type="predicted"/>
<feature type="region of interest" description="Disordered" evidence="1">
    <location>
        <begin position="27"/>
        <end position="215"/>
    </location>
</feature>
<dbReference type="EMBL" id="JAAMOB010000008">
    <property type="protein sequence ID" value="KAF4110446.1"/>
    <property type="molecule type" value="Genomic_DNA"/>
</dbReference>
<keyword evidence="3" id="KW-1185">Reference proteome</keyword>
<evidence type="ECO:0000313" key="3">
    <source>
        <dbReference type="Proteomes" id="UP000579812"/>
    </source>
</evidence>
<feature type="compositionally biased region" description="Basic and acidic residues" evidence="1">
    <location>
        <begin position="70"/>
        <end position="89"/>
    </location>
</feature>
<gene>
    <name evidence="2" type="ORF">G5714_009698</name>
</gene>
<feature type="compositionally biased region" description="Polar residues" evidence="1">
    <location>
        <begin position="119"/>
        <end position="132"/>
    </location>
</feature>
<organism evidence="2 3">
    <name type="scientific">Onychostoma macrolepis</name>
    <dbReference type="NCBI Taxonomy" id="369639"/>
    <lineage>
        <taxon>Eukaryota</taxon>
        <taxon>Metazoa</taxon>
        <taxon>Chordata</taxon>
        <taxon>Craniata</taxon>
        <taxon>Vertebrata</taxon>
        <taxon>Euteleostomi</taxon>
        <taxon>Actinopterygii</taxon>
        <taxon>Neopterygii</taxon>
        <taxon>Teleostei</taxon>
        <taxon>Ostariophysi</taxon>
        <taxon>Cypriniformes</taxon>
        <taxon>Cyprinidae</taxon>
        <taxon>Acrossocheilinae</taxon>
        <taxon>Onychostoma</taxon>
    </lineage>
</organism>
<feature type="compositionally biased region" description="Basic and acidic residues" evidence="1">
    <location>
        <begin position="144"/>
        <end position="179"/>
    </location>
</feature>
<feature type="compositionally biased region" description="Polar residues" evidence="1">
    <location>
        <begin position="197"/>
        <end position="209"/>
    </location>
</feature>
<feature type="compositionally biased region" description="Polar residues" evidence="1">
    <location>
        <begin position="90"/>
        <end position="105"/>
    </location>
</feature>